<evidence type="ECO:0000313" key="2">
    <source>
        <dbReference type="EMBL" id="KIJ36044.1"/>
    </source>
</evidence>
<dbReference type="AlphaFoldDB" id="A0A0C9UMG5"/>
<accession>A0A0C9UMG5</accession>
<evidence type="ECO:0000259" key="1">
    <source>
        <dbReference type="Pfam" id="PF12770"/>
    </source>
</evidence>
<dbReference type="InterPro" id="IPR024983">
    <property type="entry name" value="CHAT_dom"/>
</dbReference>
<sequence>MAREYQTLVDQIHQLPGFGNLLQPKQLHQLTQAARNGPIAVIKVHASCYDALILHSQDPSNPILHVHLPDFFPGKAATLHSQLASALRNHVVHSERKLVQLHEDSDNAGSLEIVLKDLWSLVVQPIFAEIEHLLTRSITDNILPHITWCATGHLAFLPLHAAGVYCSSKDFENIRLLDLVVSSYTPTVTYCSITLTECMAMNGQQLSSVSKILVVSQPNTPGQQSLPGTTKEVATVQKLTHAEKSLHLGDRKASVSAVVEAMALYQWVHLACHGIQNWKDPLQSAFTLCDGKLTLERLIDIKLDKAELAFLSACQTATGDENLSEEAVHLVAGRLAAGFPSVISTLWSIADSDAPLVSEAFYSSLFVLGEFVERKHRQLRIVYALHGAVKQLCEKVGVQNYEQWVPFVNFGL</sequence>
<reference evidence="2 3" key="1">
    <citation type="submission" date="2014-06" db="EMBL/GenBank/DDBJ databases">
        <title>Evolutionary Origins and Diversification of the Mycorrhizal Mutualists.</title>
        <authorList>
            <consortium name="DOE Joint Genome Institute"/>
            <consortium name="Mycorrhizal Genomics Consortium"/>
            <person name="Kohler A."/>
            <person name="Kuo A."/>
            <person name="Nagy L.G."/>
            <person name="Floudas D."/>
            <person name="Copeland A."/>
            <person name="Barry K.W."/>
            <person name="Cichocki N."/>
            <person name="Veneault-Fourrey C."/>
            <person name="LaButti K."/>
            <person name="Lindquist E.A."/>
            <person name="Lipzen A."/>
            <person name="Lundell T."/>
            <person name="Morin E."/>
            <person name="Murat C."/>
            <person name="Riley R."/>
            <person name="Ohm R."/>
            <person name="Sun H."/>
            <person name="Tunlid A."/>
            <person name="Henrissat B."/>
            <person name="Grigoriev I.V."/>
            <person name="Hibbett D.S."/>
            <person name="Martin F."/>
        </authorList>
    </citation>
    <scope>NUCLEOTIDE SEQUENCE [LARGE SCALE GENOMIC DNA]</scope>
    <source>
        <strain evidence="2 3">SS14</strain>
    </source>
</reference>
<protein>
    <recommendedName>
        <fullName evidence="1">CHAT domain-containing protein</fullName>
    </recommendedName>
</protein>
<dbReference type="HOGENOM" id="CLU_001305_5_0_1"/>
<name>A0A0C9UMG5_SPHS4</name>
<keyword evidence="3" id="KW-1185">Reference proteome</keyword>
<gene>
    <name evidence="2" type="ORF">M422DRAFT_261593</name>
</gene>
<evidence type="ECO:0000313" key="3">
    <source>
        <dbReference type="Proteomes" id="UP000054279"/>
    </source>
</evidence>
<proteinExistence type="predicted"/>
<dbReference type="OrthoDB" id="9991317at2759"/>
<dbReference type="Pfam" id="PF12770">
    <property type="entry name" value="CHAT"/>
    <property type="match status" value="1"/>
</dbReference>
<dbReference type="EMBL" id="KN837182">
    <property type="protein sequence ID" value="KIJ36044.1"/>
    <property type="molecule type" value="Genomic_DNA"/>
</dbReference>
<feature type="domain" description="CHAT" evidence="1">
    <location>
        <begin position="114"/>
        <end position="397"/>
    </location>
</feature>
<organism evidence="2 3">
    <name type="scientific">Sphaerobolus stellatus (strain SS14)</name>
    <dbReference type="NCBI Taxonomy" id="990650"/>
    <lineage>
        <taxon>Eukaryota</taxon>
        <taxon>Fungi</taxon>
        <taxon>Dikarya</taxon>
        <taxon>Basidiomycota</taxon>
        <taxon>Agaricomycotina</taxon>
        <taxon>Agaricomycetes</taxon>
        <taxon>Phallomycetidae</taxon>
        <taxon>Geastrales</taxon>
        <taxon>Sphaerobolaceae</taxon>
        <taxon>Sphaerobolus</taxon>
    </lineage>
</organism>
<dbReference type="Proteomes" id="UP000054279">
    <property type="component" value="Unassembled WGS sequence"/>
</dbReference>